<protein>
    <recommendedName>
        <fullName evidence="2">Condensation domain-containing protein</fullName>
    </recommendedName>
</protein>
<sequence length="134" mass="13960">GGVNQREGLRPGVREDQRGVRYPARRPERSASGAEGGVSSSLAEGSPSRSGVGGLSAAQARLWFLAQLDPESTAYNVPMALRLTGPLDVAALLGAVRDLAERHEVLRSVIDDSGPEPVPVVLPVEAVPVSVKDG</sequence>
<feature type="region of interest" description="Disordered" evidence="1">
    <location>
        <begin position="1"/>
        <end position="53"/>
    </location>
</feature>
<comment type="caution">
    <text evidence="3">The sequence shown here is derived from an EMBL/GenBank/DDBJ whole genome shotgun (WGS) entry which is preliminary data.</text>
</comment>
<feature type="compositionally biased region" description="Low complexity" evidence="1">
    <location>
        <begin position="30"/>
        <end position="46"/>
    </location>
</feature>
<dbReference type="InterPro" id="IPR023213">
    <property type="entry name" value="CAT-like_dom_sf"/>
</dbReference>
<dbReference type="Gene3D" id="3.30.559.10">
    <property type="entry name" value="Chloramphenicol acetyltransferase-like domain"/>
    <property type="match status" value="1"/>
</dbReference>
<feature type="non-terminal residue" evidence="3">
    <location>
        <position position="134"/>
    </location>
</feature>
<dbReference type="SUPFAM" id="SSF52777">
    <property type="entry name" value="CoA-dependent acyltransferases"/>
    <property type="match status" value="1"/>
</dbReference>
<dbReference type="AlphaFoldDB" id="A0A4R4ZG38"/>
<keyword evidence="4" id="KW-1185">Reference proteome</keyword>
<evidence type="ECO:0000313" key="4">
    <source>
        <dbReference type="Proteomes" id="UP000294513"/>
    </source>
</evidence>
<feature type="compositionally biased region" description="Basic and acidic residues" evidence="1">
    <location>
        <begin position="7"/>
        <end position="29"/>
    </location>
</feature>
<feature type="domain" description="Condensation" evidence="2">
    <location>
        <begin position="55"/>
        <end position="128"/>
    </location>
</feature>
<proteinExistence type="predicted"/>
<reference evidence="3 4" key="1">
    <citation type="submission" date="2019-03" db="EMBL/GenBank/DDBJ databases">
        <title>Draft genome sequences of novel Actinobacteria.</title>
        <authorList>
            <person name="Sahin N."/>
            <person name="Ay H."/>
            <person name="Saygin H."/>
        </authorList>
    </citation>
    <scope>NUCLEOTIDE SEQUENCE [LARGE SCALE GENOMIC DNA]</scope>
    <source>
        <strain evidence="3 4">H3C3</strain>
    </source>
</reference>
<dbReference type="EMBL" id="SMKU01000799">
    <property type="protein sequence ID" value="TDD57548.1"/>
    <property type="molecule type" value="Genomic_DNA"/>
</dbReference>
<organism evidence="3 4">
    <name type="scientific">Actinomadura rubrisoli</name>
    <dbReference type="NCBI Taxonomy" id="2530368"/>
    <lineage>
        <taxon>Bacteria</taxon>
        <taxon>Bacillati</taxon>
        <taxon>Actinomycetota</taxon>
        <taxon>Actinomycetes</taxon>
        <taxon>Streptosporangiales</taxon>
        <taxon>Thermomonosporaceae</taxon>
        <taxon>Actinomadura</taxon>
    </lineage>
</organism>
<dbReference type="InterPro" id="IPR001242">
    <property type="entry name" value="Condensation_dom"/>
</dbReference>
<accession>A0A4R4ZG38</accession>
<dbReference type="Proteomes" id="UP000294513">
    <property type="component" value="Unassembled WGS sequence"/>
</dbReference>
<dbReference type="GO" id="GO:0003824">
    <property type="term" value="F:catalytic activity"/>
    <property type="evidence" value="ECO:0007669"/>
    <property type="project" value="InterPro"/>
</dbReference>
<feature type="non-terminal residue" evidence="3">
    <location>
        <position position="1"/>
    </location>
</feature>
<gene>
    <name evidence="3" type="ORF">E1298_47560</name>
</gene>
<dbReference type="GO" id="GO:0008610">
    <property type="term" value="P:lipid biosynthetic process"/>
    <property type="evidence" value="ECO:0007669"/>
    <property type="project" value="UniProtKB-ARBA"/>
</dbReference>
<name>A0A4R4ZG38_9ACTN</name>
<evidence type="ECO:0000259" key="2">
    <source>
        <dbReference type="Pfam" id="PF00668"/>
    </source>
</evidence>
<evidence type="ECO:0000256" key="1">
    <source>
        <dbReference type="SAM" id="MobiDB-lite"/>
    </source>
</evidence>
<dbReference type="Pfam" id="PF00668">
    <property type="entry name" value="Condensation"/>
    <property type="match status" value="1"/>
</dbReference>
<dbReference type="OrthoDB" id="2472181at2"/>
<evidence type="ECO:0000313" key="3">
    <source>
        <dbReference type="EMBL" id="TDD57548.1"/>
    </source>
</evidence>